<keyword evidence="5" id="KW-1185">Reference proteome</keyword>
<evidence type="ECO:0000313" key="5">
    <source>
        <dbReference type="Proteomes" id="UP000688137"/>
    </source>
</evidence>
<dbReference type="SMART" id="SM00028">
    <property type="entry name" value="TPR"/>
    <property type="match status" value="5"/>
</dbReference>
<feature type="repeat" description="TPR" evidence="3">
    <location>
        <begin position="220"/>
        <end position="253"/>
    </location>
</feature>
<gene>
    <name evidence="4" type="ORF">PPRIM_AZ9-3.1.T0590004</name>
</gene>
<dbReference type="PROSITE" id="PS50293">
    <property type="entry name" value="TPR_REGION"/>
    <property type="match status" value="3"/>
</dbReference>
<sequence length="407" mass="47436">MKVFKCQFVDHEDESIMGFCINKDCQKSTQFCFKCLTKVHQDHPNDCLRFDNLSTVIKEHIKTHTNLITQYHQIKSQLVQVFEKNQKKLEQYIQILKQIDSELQNQSYQFVKQQIPLLKLLYSKDSYEKQNSFIKELNKTIKTFETLTIDDIKIQEISDNSTHLKQQDSIETQKKQKAQELQLKDEQKRQKIVGKQLLDYEQDDEACKFQPNSSKDGISAGNYLLKGNSLLNQNNYEEAIQCFDDAIKINPNNCLAFNNKGNALYQLNRFEEAIKCHDQALTINPNNCLAFNNKGDALYKLNRFEEAIKCHDSALNINPQDCDVLNKKGNSLQNLYRFQEAIKCYDKILTINPNNFLSFHNKGNALYKLNRFEEAIKCYDNALKINPQDKEAQTKRLSALGMLKKQQ</sequence>
<dbReference type="InterPro" id="IPR019734">
    <property type="entry name" value="TPR_rpt"/>
</dbReference>
<proteinExistence type="predicted"/>
<dbReference type="Proteomes" id="UP000688137">
    <property type="component" value="Unassembled WGS sequence"/>
</dbReference>
<dbReference type="InterPro" id="IPR051685">
    <property type="entry name" value="Ycf3/AcsC/BcsC/TPR_MFPF"/>
</dbReference>
<protein>
    <recommendedName>
        <fullName evidence="6">Tetratricopeptide repeat protein</fullName>
    </recommendedName>
</protein>
<dbReference type="EMBL" id="CAJJDM010000060">
    <property type="protein sequence ID" value="CAD8077831.1"/>
    <property type="molecule type" value="Genomic_DNA"/>
</dbReference>
<dbReference type="Pfam" id="PF00515">
    <property type="entry name" value="TPR_1"/>
    <property type="match status" value="4"/>
</dbReference>
<dbReference type="InterPro" id="IPR013105">
    <property type="entry name" value="TPR_2"/>
</dbReference>
<evidence type="ECO:0008006" key="6">
    <source>
        <dbReference type="Google" id="ProtNLM"/>
    </source>
</evidence>
<dbReference type="PANTHER" id="PTHR44943">
    <property type="entry name" value="CELLULOSE SYNTHASE OPERON PROTEIN C"/>
    <property type="match status" value="1"/>
</dbReference>
<feature type="repeat" description="TPR" evidence="3">
    <location>
        <begin position="254"/>
        <end position="287"/>
    </location>
</feature>
<feature type="repeat" description="TPR" evidence="3">
    <location>
        <begin position="288"/>
        <end position="321"/>
    </location>
</feature>
<accession>A0A8S1MHE9</accession>
<dbReference type="Pfam" id="PF07719">
    <property type="entry name" value="TPR_2"/>
    <property type="match status" value="1"/>
</dbReference>
<dbReference type="AlphaFoldDB" id="A0A8S1MHE9"/>
<reference evidence="4" key="1">
    <citation type="submission" date="2021-01" db="EMBL/GenBank/DDBJ databases">
        <authorList>
            <consortium name="Genoscope - CEA"/>
            <person name="William W."/>
        </authorList>
    </citation>
    <scope>NUCLEOTIDE SEQUENCE</scope>
</reference>
<name>A0A8S1MHE9_PARPR</name>
<keyword evidence="1" id="KW-0677">Repeat</keyword>
<keyword evidence="2 3" id="KW-0802">TPR repeat</keyword>
<feature type="repeat" description="TPR" evidence="3">
    <location>
        <begin position="356"/>
        <end position="389"/>
    </location>
</feature>
<evidence type="ECO:0000256" key="3">
    <source>
        <dbReference type="PROSITE-ProRule" id="PRU00339"/>
    </source>
</evidence>
<dbReference type="PANTHER" id="PTHR44943:SF4">
    <property type="entry name" value="TPR REPEAT-CONTAINING PROTEIN MJ0798"/>
    <property type="match status" value="1"/>
</dbReference>
<organism evidence="4 5">
    <name type="scientific">Paramecium primaurelia</name>
    <dbReference type="NCBI Taxonomy" id="5886"/>
    <lineage>
        <taxon>Eukaryota</taxon>
        <taxon>Sar</taxon>
        <taxon>Alveolata</taxon>
        <taxon>Ciliophora</taxon>
        <taxon>Intramacronucleata</taxon>
        <taxon>Oligohymenophorea</taxon>
        <taxon>Peniculida</taxon>
        <taxon>Parameciidae</taxon>
        <taxon>Paramecium</taxon>
    </lineage>
</organism>
<comment type="caution">
    <text evidence="4">The sequence shown here is derived from an EMBL/GenBank/DDBJ whole genome shotgun (WGS) entry which is preliminary data.</text>
</comment>
<evidence type="ECO:0000256" key="2">
    <source>
        <dbReference type="ARBA" id="ARBA00022803"/>
    </source>
</evidence>
<evidence type="ECO:0000313" key="4">
    <source>
        <dbReference type="EMBL" id="CAD8077831.1"/>
    </source>
</evidence>
<dbReference type="PROSITE" id="PS50005">
    <property type="entry name" value="TPR"/>
    <property type="match status" value="5"/>
</dbReference>
<feature type="repeat" description="TPR" evidence="3">
    <location>
        <begin position="322"/>
        <end position="355"/>
    </location>
</feature>
<evidence type="ECO:0000256" key="1">
    <source>
        <dbReference type="ARBA" id="ARBA00022737"/>
    </source>
</evidence>